<proteinExistence type="predicted"/>
<keyword evidence="2" id="KW-1185">Reference proteome</keyword>
<name>A0A1J1HMD4_9DIPT</name>
<gene>
    <name evidence="1" type="ORF">CLUMA_CG001195</name>
</gene>
<protein>
    <submittedName>
        <fullName evidence="1">CLUMA_CG001195, isoform A</fullName>
    </submittedName>
</protein>
<evidence type="ECO:0000313" key="1">
    <source>
        <dbReference type="EMBL" id="CRK87393.1"/>
    </source>
</evidence>
<dbReference type="AlphaFoldDB" id="A0A1J1HMD4"/>
<organism evidence="1 2">
    <name type="scientific">Clunio marinus</name>
    <dbReference type="NCBI Taxonomy" id="568069"/>
    <lineage>
        <taxon>Eukaryota</taxon>
        <taxon>Metazoa</taxon>
        <taxon>Ecdysozoa</taxon>
        <taxon>Arthropoda</taxon>
        <taxon>Hexapoda</taxon>
        <taxon>Insecta</taxon>
        <taxon>Pterygota</taxon>
        <taxon>Neoptera</taxon>
        <taxon>Endopterygota</taxon>
        <taxon>Diptera</taxon>
        <taxon>Nematocera</taxon>
        <taxon>Chironomoidea</taxon>
        <taxon>Chironomidae</taxon>
        <taxon>Clunio</taxon>
    </lineage>
</organism>
<sequence length="90" mass="9984">MKIAEENSMADGEAFSSPMRIKRNLRVLGSFFFCCTHNIASMQFRSCVHAPNCIDGGFCYEANTNTMHTRKPHPLAIGIGLGIYINDGQE</sequence>
<reference evidence="1 2" key="1">
    <citation type="submission" date="2015-04" db="EMBL/GenBank/DDBJ databases">
        <authorList>
            <person name="Syromyatnikov M.Y."/>
            <person name="Popov V.N."/>
        </authorList>
    </citation>
    <scope>NUCLEOTIDE SEQUENCE [LARGE SCALE GENOMIC DNA]</scope>
</reference>
<evidence type="ECO:0000313" key="2">
    <source>
        <dbReference type="Proteomes" id="UP000183832"/>
    </source>
</evidence>
<accession>A0A1J1HMD4</accession>
<dbReference type="EMBL" id="CVRI01000004">
    <property type="protein sequence ID" value="CRK87393.1"/>
    <property type="molecule type" value="Genomic_DNA"/>
</dbReference>
<dbReference type="Proteomes" id="UP000183832">
    <property type="component" value="Unassembled WGS sequence"/>
</dbReference>